<dbReference type="Proteomes" id="UP000186132">
    <property type="component" value="Unassembled WGS sequence"/>
</dbReference>
<dbReference type="GO" id="GO:0071555">
    <property type="term" value="P:cell wall organization"/>
    <property type="evidence" value="ECO:0007669"/>
    <property type="project" value="TreeGrafter"/>
</dbReference>
<evidence type="ECO:0000313" key="4">
    <source>
        <dbReference type="Proteomes" id="UP000186132"/>
    </source>
</evidence>
<dbReference type="AlphaFoldDB" id="A0A1M5I7N6"/>
<feature type="domain" description="Penicillin binding protein A dimerisation" evidence="2">
    <location>
        <begin position="52"/>
        <end position="134"/>
    </location>
</feature>
<reference evidence="3 4" key="1">
    <citation type="submission" date="2016-11" db="EMBL/GenBank/DDBJ databases">
        <authorList>
            <person name="Jaros S."/>
            <person name="Januszkiewicz K."/>
            <person name="Wedrychowicz H."/>
        </authorList>
    </citation>
    <scope>NUCLEOTIDE SEQUENCE [LARGE SCALE GENOMIC DNA]</scope>
    <source>
        <strain evidence="3 4">DSM 45627</strain>
    </source>
</reference>
<name>A0A1M5I7N6_9ACTN</name>
<feature type="domain" description="Penicillin-binding protein transpeptidase" evidence="1">
    <location>
        <begin position="155"/>
        <end position="519"/>
    </location>
</feature>
<dbReference type="GO" id="GO:0071972">
    <property type="term" value="F:peptidoglycan L,D-transpeptidase activity"/>
    <property type="evidence" value="ECO:0007669"/>
    <property type="project" value="TreeGrafter"/>
</dbReference>
<dbReference type="Pfam" id="PF21922">
    <property type="entry name" value="PBP_dimer_2"/>
    <property type="match status" value="1"/>
</dbReference>
<evidence type="ECO:0000259" key="1">
    <source>
        <dbReference type="Pfam" id="PF00905"/>
    </source>
</evidence>
<dbReference type="RefSeq" id="WP_073388724.1">
    <property type="nucleotide sequence ID" value="NZ_FQVU01000002.1"/>
</dbReference>
<evidence type="ECO:0000259" key="2">
    <source>
        <dbReference type="Pfam" id="PF21922"/>
    </source>
</evidence>
<dbReference type="STRING" id="1206085.SAMN05443575_1781"/>
<dbReference type="PANTHER" id="PTHR30627:SF24">
    <property type="entry name" value="PENICILLIN-BINDING PROTEIN 4B"/>
    <property type="match status" value="1"/>
</dbReference>
<proteinExistence type="predicted"/>
<dbReference type="InterPro" id="IPR054120">
    <property type="entry name" value="PBPA_dimer"/>
</dbReference>
<dbReference type="EMBL" id="FQVU01000002">
    <property type="protein sequence ID" value="SHG24109.1"/>
    <property type="molecule type" value="Genomic_DNA"/>
</dbReference>
<sequence>MNKPIRKVSIAIAVLFLALFVNLNVVQVLQGSSYRNNTDNRRVLLNEYSNPRGQITVGGDAVAESVATDDQLKYLRKYPDGPVYAPATGYYSIVYGKEGIEDSTNSILTGNDPDLFGTKLADLLTGRDPKGGSVQLTLNARAQKAAYEAMGNRRGAVVALDPKTGAILAMVSTPSYDPNKLSGHDTGAIQRAWEAYNKSTKDPLLNRTTKQVYPAGSMFKVIDTAAALADDSKLTASTRLAAPNSYWPLDTERKSACPANGEAACVENFDGEVCDNGKTATLALALAKSCNTTFSKLVAEDLGGTKLAQMAQKFGLDAPYSGDDPGDLCRPAVFEVPLPVCHSTPGSESDLRSPDTLAQTAIGQRDVGVTPLQAAMLSAAVANNGTLMKPYLINKELRPDLSVLREADPEQLSQVLTPERDAELVQMMEGVVESSQGTGGPARIPELQEVKVGGKTGTADHGVRGKDGKFPPPHAWFTGFALAKGDPKIAVSVIIEDGGVSGNETTGGLAAAPVAKKVMLAYLRSIGVK</sequence>
<dbReference type="GO" id="GO:0005886">
    <property type="term" value="C:plasma membrane"/>
    <property type="evidence" value="ECO:0007669"/>
    <property type="project" value="TreeGrafter"/>
</dbReference>
<dbReference type="Pfam" id="PF00905">
    <property type="entry name" value="Transpeptidase"/>
    <property type="match status" value="1"/>
</dbReference>
<keyword evidence="4" id="KW-1185">Reference proteome</keyword>
<dbReference type="OrthoDB" id="9766847at2"/>
<organism evidence="3 4">
    <name type="scientific">Jatrophihabitans endophyticus</name>
    <dbReference type="NCBI Taxonomy" id="1206085"/>
    <lineage>
        <taxon>Bacteria</taxon>
        <taxon>Bacillati</taxon>
        <taxon>Actinomycetota</taxon>
        <taxon>Actinomycetes</taxon>
        <taxon>Jatrophihabitantales</taxon>
        <taxon>Jatrophihabitantaceae</taxon>
        <taxon>Jatrophihabitans</taxon>
    </lineage>
</organism>
<evidence type="ECO:0000313" key="3">
    <source>
        <dbReference type="EMBL" id="SHG24109.1"/>
    </source>
</evidence>
<protein>
    <submittedName>
        <fullName evidence="3">Cell elongation-specific peptidoglycan D,D-transpeptidase</fullName>
    </submittedName>
</protein>
<dbReference type="Gene3D" id="3.90.1310.10">
    <property type="entry name" value="Penicillin-binding protein 2a (Domain 2)"/>
    <property type="match status" value="1"/>
</dbReference>
<dbReference type="GO" id="GO:0008658">
    <property type="term" value="F:penicillin binding"/>
    <property type="evidence" value="ECO:0007669"/>
    <property type="project" value="InterPro"/>
</dbReference>
<dbReference type="Gene3D" id="3.40.710.10">
    <property type="entry name" value="DD-peptidase/beta-lactamase superfamily"/>
    <property type="match status" value="1"/>
</dbReference>
<dbReference type="PANTHER" id="PTHR30627">
    <property type="entry name" value="PEPTIDOGLYCAN D,D-TRANSPEPTIDASE"/>
    <property type="match status" value="1"/>
</dbReference>
<gene>
    <name evidence="3" type="ORF">SAMN05443575_1781</name>
</gene>
<dbReference type="SUPFAM" id="SSF56601">
    <property type="entry name" value="beta-lactamase/transpeptidase-like"/>
    <property type="match status" value="1"/>
</dbReference>
<dbReference type="InterPro" id="IPR012338">
    <property type="entry name" value="Beta-lactam/transpept-like"/>
</dbReference>
<dbReference type="InterPro" id="IPR050515">
    <property type="entry name" value="Beta-lactam/transpept"/>
</dbReference>
<dbReference type="InterPro" id="IPR001460">
    <property type="entry name" value="PCN-bd_Tpept"/>
</dbReference>
<accession>A0A1M5I7N6</accession>